<name>C0CNW8_BLAHS</name>
<organism evidence="1 2">
    <name type="scientific">Blautia hydrogenotrophica (strain DSM 10507 / JCM 14656 / S5a33)</name>
    <name type="common">Ruminococcus hydrogenotrophicus</name>
    <dbReference type="NCBI Taxonomy" id="476272"/>
    <lineage>
        <taxon>Bacteria</taxon>
        <taxon>Bacillati</taxon>
        <taxon>Bacillota</taxon>
        <taxon>Clostridia</taxon>
        <taxon>Lachnospirales</taxon>
        <taxon>Lachnospiraceae</taxon>
        <taxon>Blautia</taxon>
    </lineage>
</organism>
<dbReference type="AlphaFoldDB" id="C0CNW8"/>
<dbReference type="HOGENOM" id="CLU_3165186_0_0_9"/>
<dbReference type="Proteomes" id="UP000003100">
    <property type="component" value="Unassembled WGS sequence"/>
</dbReference>
<proteinExistence type="predicted"/>
<gene>
    <name evidence="1" type="ORF">RUMHYD_02569</name>
</gene>
<sequence length="47" mass="5336">MFCLVSIQGLSAKFSKKYQRTYQMEKTPASIEGEQEINISGRCHSPI</sequence>
<keyword evidence="2" id="KW-1185">Reference proteome</keyword>
<reference evidence="1 2" key="1">
    <citation type="submission" date="2009-01" db="EMBL/GenBank/DDBJ databases">
        <authorList>
            <person name="Fulton L."/>
            <person name="Clifton S."/>
            <person name="Fulton B."/>
            <person name="Xu J."/>
            <person name="Minx P."/>
            <person name="Pepin K.H."/>
            <person name="Johnson M."/>
            <person name="Bhonagiri V."/>
            <person name="Nash W.E."/>
            <person name="Mardis E.R."/>
            <person name="Wilson R.K."/>
        </authorList>
    </citation>
    <scope>NUCLEOTIDE SEQUENCE [LARGE SCALE GENOMIC DNA]</scope>
    <source>
        <strain evidence="2">DSM 10507 / JCM 14656 / S5a33</strain>
    </source>
</reference>
<evidence type="ECO:0000313" key="2">
    <source>
        <dbReference type="Proteomes" id="UP000003100"/>
    </source>
</evidence>
<comment type="caution">
    <text evidence="1">The sequence shown here is derived from an EMBL/GenBank/DDBJ whole genome shotgun (WGS) entry which is preliminary data.</text>
</comment>
<dbReference type="EMBL" id="ACBZ01000140">
    <property type="protein sequence ID" value="EEG48525.1"/>
    <property type="molecule type" value="Genomic_DNA"/>
</dbReference>
<evidence type="ECO:0000313" key="1">
    <source>
        <dbReference type="EMBL" id="EEG48525.1"/>
    </source>
</evidence>
<accession>C0CNW8</accession>
<dbReference type="PATRIC" id="fig|476272.21.peg.697"/>
<protein>
    <submittedName>
        <fullName evidence="1">Uncharacterized protein</fullName>
    </submittedName>
</protein>
<reference evidence="1 2" key="2">
    <citation type="submission" date="2009-02" db="EMBL/GenBank/DDBJ databases">
        <title>Draft genome sequence of Blautia hydrogenotrophica DSM 10507 (Ruminococcus hydrogenotrophicus DSM 10507).</title>
        <authorList>
            <person name="Sudarsanam P."/>
            <person name="Ley R."/>
            <person name="Guruge J."/>
            <person name="Turnbaugh P.J."/>
            <person name="Mahowald M."/>
            <person name="Liep D."/>
            <person name="Gordon J."/>
        </authorList>
    </citation>
    <scope>NUCLEOTIDE SEQUENCE [LARGE SCALE GENOMIC DNA]</scope>
    <source>
        <strain evidence="2">DSM 10507 / JCM 14656 / S5a33</strain>
    </source>
</reference>